<dbReference type="EC" id="3.1.2.21" evidence="4"/>
<dbReference type="EMBL" id="JAGGLP010000012">
    <property type="protein sequence ID" value="MBP2052536.1"/>
    <property type="molecule type" value="Genomic_DNA"/>
</dbReference>
<evidence type="ECO:0000256" key="1">
    <source>
        <dbReference type="ARBA" id="ARBA00007169"/>
    </source>
</evidence>
<reference evidence="4 6" key="2">
    <citation type="submission" date="2021-03" db="EMBL/GenBank/DDBJ databases">
        <title>Genomic Encyclopedia of Type Strains, Phase IV (KMG-IV): sequencing the most valuable type-strain genomes for metagenomic binning, comparative biology and taxonomic classification.</title>
        <authorList>
            <person name="Goeker M."/>
        </authorList>
    </citation>
    <scope>NUCLEOTIDE SEQUENCE [LARGE SCALE GENOMIC DNA]</scope>
    <source>
        <strain evidence="4 6">DSM 40499</strain>
    </source>
</reference>
<dbReference type="InterPro" id="IPR012223">
    <property type="entry name" value="TEII"/>
</dbReference>
<dbReference type="RefSeq" id="WP_067316014.1">
    <property type="nucleotide sequence ID" value="NZ_CP016279.1"/>
</dbReference>
<sequence>MGQQVRPTGDRLLRRYSHGHRRAVVCFHHAGGGMSAFRGWADALAPNFDLVLVQLKGREDRIVEPLTDDLGDLVLEIAQAICRMPYDDVVLLGHSMGATLAWAVADMLWAIERRPARVVLSAQAPPPYSRKSGGLPAPEDFAECTAGFLDALGEAATGTVGEFYGDTLAADLAWMSREFPSLTPRPLPVDVYCVSGEQDLLLKPDVMGGWAALTTRDFSQVTVAGGHMYLLADPGPLLRLVNMLAVQDSADKAAAVVR</sequence>
<dbReference type="AlphaFoldDB" id="A0A1B1BAG2"/>
<dbReference type="Proteomes" id="UP000092659">
    <property type="component" value="Chromosome"/>
</dbReference>
<dbReference type="Gene3D" id="3.40.50.1820">
    <property type="entry name" value="alpha/beta hydrolase"/>
    <property type="match status" value="1"/>
</dbReference>
<evidence type="ECO:0000313" key="3">
    <source>
        <dbReference type="EMBL" id="ANP55813.1"/>
    </source>
</evidence>
<protein>
    <submittedName>
        <fullName evidence="4">Medium-chain acyl-[acyl-carrier-protein] hydrolase</fullName>
        <ecNumber evidence="4">3.1.2.21</ecNumber>
    </submittedName>
</protein>
<name>A0A1B1BAG2_9ACTN</name>
<dbReference type="SUPFAM" id="SSF53474">
    <property type="entry name" value="alpha/beta-Hydrolases"/>
    <property type="match status" value="1"/>
</dbReference>
<dbReference type="OrthoDB" id="8480037at2"/>
<dbReference type="InterPro" id="IPR001031">
    <property type="entry name" value="Thioesterase"/>
</dbReference>
<evidence type="ECO:0000313" key="5">
    <source>
        <dbReference type="Proteomes" id="UP000092659"/>
    </source>
</evidence>
<evidence type="ECO:0000313" key="6">
    <source>
        <dbReference type="Proteomes" id="UP001519309"/>
    </source>
</evidence>
<evidence type="ECO:0000313" key="4">
    <source>
        <dbReference type="EMBL" id="MBP2052536.1"/>
    </source>
</evidence>
<dbReference type="KEGG" id="sgs:AVL59_44980"/>
<reference evidence="3 5" key="1">
    <citation type="submission" date="2016-06" db="EMBL/GenBank/DDBJ databases">
        <title>Complete genome sequence of Streptomyces griseochromogenes ATCC 14511, the Blasticidin S producer.</title>
        <authorList>
            <person name="Wu L."/>
        </authorList>
    </citation>
    <scope>NUCLEOTIDE SEQUENCE [LARGE SCALE GENOMIC DNA]</scope>
    <source>
        <strain evidence="3 5">ATCC 14511</strain>
    </source>
</reference>
<organism evidence="3 5">
    <name type="scientific">Streptomyces griseochromogenes</name>
    <dbReference type="NCBI Taxonomy" id="68214"/>
    <lineage>
        <taxon>Bacteria</taxon>
        <taxon>Bacillati</taxon>
        <taxon>Actinomycetota</taxon>
        <taxon>Actinomycetes</taxon>
        <taxon>Kitasatosporales</taxon>
        <taxon>Streptomycetaceae</taxon>
        <taxon>Streptomyces</taxon>
    </lineage>
</organism>
<keyword evidence="6" id="KW-1185">Reference proteome</keyword>
<dbReference type="EMBL" id="CP016279">
    <property type="protein sequence ID" value="ANP55813.1"/>
    <property type="molecule type" value="Genomic_DNA"/>
</dbReference>
<dbReference type="GO" id="GO:0008610">
    <property type="term" value="P:lipid biosynthetic process"/>
    <property type="evidence" value="ECO:0007669"/>
    <property type="project" value="TreeGrafter"/>
</dbReference>
<dbReference type="Proteomes" id="UP001519309">
    <property type="component" value="Unassembled WGS sequence"/>
</dbReference>
<keyword evidence="4" id="KW-0378">Hydrolase</keyword>
<comment type="similarity">
    <text evidence="1">Belongs to the thioesterase family.</text>
</comment>
<gene>
    <name evidence="3" type="ORF">AVL59_44980</name>
    <name evidence="4" type="ORF">J2Z21_005523</name>
</gene>
<dbReference type="GO" id="GO:0016297">
    <property type="term" value="F:fatty acyl-[ACP] hydrolase activity"/>
    <property type="evidence" value="ECO:0007669"/>
    <property type="project" value="UniProtKB-EC"/>
</dbReference>
<dbReference type="PANTHER" id="PTHR11487:SF0">
    <property type="entry name" value="S-ACYL FATTY ACID SYNTHASE THIOESTERASE, MEDIUM CHAIN"/>
    <property type="match status" value="1"/>
</dbReference>
<evidence type="ECO:0000259" key="2">
    <source>
        <dbReference type="Pfam" id="PF00975"/>
    </source>
</evidence>
<proteinExistence type="inferred from homology"/>
<accession>A0A1B1BAG2</accession>
<dbReference type="InterPro" id="IPR029058">
    <property type="entry name" value="AB_hydrolase_fold"/>
</dbReference>
<dbReference type="Pfam" id="PF00975">
    <property type="entry name" value="Thioesterase"/>
    <property type="match status" value="1"/>
</dbReference>
<dbReference type="PANTHER" id="PTHR11487">
    <property type="entry name" value="THIOESTERASE"/>
    <property type="match status" value="1"/>
</dbReference>
<dbReference type="STRING" id="68214.AVL59_44980"/>
<feature type="domain" description="Thioesterase" evidence="2">
    <location>
        <begin position="24"/>
        <end position="233"/>
    </location>
</feature>